<feature type="compositionally biased region" description="Polar residues" evidence="1">
    <location>
        <begin position="278"/>
        <end position="290"/>
    </location>
</feature>
<dbReference type="AlphaFoldDB" id="A0A6B1FWT6"/>
<protein>
    <submittedName>
        <fullName evidence="2">Uncharacterized protein</fullName>
    </submittedName>
</protein>
<evidence type="ECO:0000256" key="1">
    <source>
        <dbReference type="SAM" id="MobiDB-lite"/>
    </source>
</evidence>
<comment type="caution">
    <text evidence="2">The sequence shown here is derived from an EMBL/GenBank/DDBJ whole genome shotgun (WGS) entry which is preliminary data.</text>
</comment>
<dbReference type="EMBL" id="VYDA01000065">
    <property type="protein sequence ID" value="MYH60531.1"/>
    <property type="molecule type" value="Genomic_DNA"/>
</dbReference>
<sequence>MALARTPANSTRTKHPPLASRPSADLPGTAAPAAGKPLALIVFLENVGHIHGVNLPNWAMTAIDWLTEEYAKLLLRLFGAYHRYHRVLILEDDAATAANLTAALVEVSASHTVDQLLLVHGQERCLIGYKGRELVDAAAFDRLLARYVKDTSLLDLRMVYGLNCYGASLASTWLALGAQAVNGAHAVNWLPEPSLSLFLRKWLNGANFSEAVGYSSRRARAIGRLLWRDQVDGSEHPYIAGSRQIVYGRRDVTITSPTGNARTTQSSPVRKVAATAHPQLTASGQIPTAD</sequence>
<reference evidence="2" key="1">
    <citation type="submission" date="2019-09" db="EMBL/GenBank/DDBJ databases">
        <title>Characterisation of the sponge microbiome using genome-centric metagenomics.</title>
        <authorList>
            <person name="Engelberts J.P."/>
            <person name="Robbins S.J."/>
            <person name="De Goeij J.M."/>
            <person name="Aranda M."/>
            <person name="Bell S.C."/>
            <person name="Webster N.S."/>
        </authorList>
    </citation>
    <scope>NUCLEOTIDE SEQUENCE</scope>
    <source>
        <strain evidence="2">SB0675_bin_29</strain>
    </source>
</reference>
<organism evidence="2">
    <name type="scientific">Caldilineaceae bacterium SB0675_bin_29</name>
    <dbReference type="NCBI Taxonomy" id="2605266"/>
    <lineage>
        <taxon>Bacteria</taxon>
        <taxon>Bacillati</taxon>
        <taxon>Chloroflexota</taxon>
        <taxon>Caldilineae</taxon>
        <taxon>Caldilineales</taxon>
        <taxon>Caldilineaceae</taxon>
    </lineage>
</organism>
<gene>
    <name evidence="2" type="ORF">F4148_01745</name>
</gene>
<feature type="region of interest" description="Disordered" evidence="1">
    <location>
        <begin position="1"/>
        <end position="26"/>
    </location>
</feature>
<accession>A0A6B1FWT6</accession>
<evidence type="ECO:0000313" key="2">
    <source>
        <dbReference type="EMBL" id="MYH60531.1"/>
    </source>
</evidence>
<name>A0A6B1FWT6_9CHLR</name>
<feature type="region of interest" description="Disordered" evidence="1">
    <location>
        <begin position="256"/>
        <end position="290"/>
    </location>
</feature>
<proteinExistence type="predicted"/>
<feature type="compositionally biased region" description="Polar residues" evidence="1">
    <location>
        <begin position="256"/>
        <end position="268"/>
    </location>
</feature>